<comment type="caution">
    <text evidence="1">The sequence shown here is derived from an EMBL/GenBank/DDBJ whole genome shotgun (WGS) entry which is preliminary data.</text>
</comment>
<sequence length="192" mass="21721">MTDQALAQALFSQQCWCWGQDVLRPNGNWLTHVGFEKAAPPQDRSRCSSVYTLELSSTCRIVLRGFGVFIGDDSIGGLFLERFEFVAQCTSLAKLDCPPWSNEDLPEFTTPPEGAQDEFASLLIRLVDWIGDYETELIGELGMQYRRETLASWDNGERQVIPAGRMTSEWRSLSQSIATEPQKWFQEATATR</sequence>
<protein>
    <submittedName>
        <fullName evidence="1">Uncharacterized protein</fullName>
    </submittedName>
</protein>
<proteinExistence type="predicted"/>
<accession>A0ABS8NNT5</accession>
<dbReference type="EMBL" id="JAJKFW010000064">
    <property type="protein sequence ID" value="MCC9645228.1"/>
    <property type="molecule type" value="Genomic_DNA"/>
</dbReference>
<evidence type="ECO:0000313" key="2">
    <source>
        <dbReference type="Proteomes" id="UP001430306"/>
    </source>
</evidence>
<reference evidence="1" key="1">
    <citation type="submission" date="2021-11" db="EMBL/GenBank/DDBJ databases">
        <title>Genome sequence.</title>
        <authorList>
            <person name="Sun Q."/>
        </authorList>
    </citation>
    <scope>NUCLEOTIDE SEQUENCE</scope>
    <source>
        <strain evidence="1">JC740</strain>
    </source>
</reference>
<dbReference type="Proteomes" id="UP001430306">
    <property type="component" value="Unassembled WGS sequence"/>
</dbReference>
<evidence type="ECO:0000313" key="1">
    <source>
        <dbReference type="EMBL" id="MCC9645228.1"/>
    </source>
</evidence>
<organism evidence="1 2">
    <name type="scientific">Rhodopirellula halodulae</name>
    <dbReference type="NCBI Taxonomy" id="2894198"/>
    <lineage>
        <taxon>Bacteria</taxon>
        <taxon>Pseudomonadati</taxon>
        <taxon>Planctomycetota</taxon>
        <taxon>Planctomycetia</taxon>
        <taxon>Pirellulales</taxon>
        <taxon>Pirellulaceae</taxon>
        <taxon>Rhodopirellula</taxon>
    </lineage>
</organism>
<name>A0ABS8NNT5_9BACT</name>
<keyword evidence="2" id="KW-1185">Reference proteome</keyword>
<gene>
    <name evidence="1" type="ORF">LOC71_23360</name>
</gene>
<dbReference type="RefSeq" id="WP_230276864.1">
    <property type="nucleotide sequence ID" value="NZ_JAJKFW010000064.1"/>
</dbReference>